<dbReference type="Proteomes" id="UP000821846">
    <property type="component" value="Unassembled WGS sequence"/>
</dbReference>
<organism evidence="3 4">
    <name type="scientific">Faecalicatena fissicatena</name>
    <dbReference type="NCBI Taxonomy" id="290055"/>
    <lineage>
        <taxon>Bacteria</taxon>
        <taxon>Bacillati</taxon>
        <taxon>Bacillota</taxon>
        <taxon>Clostridia</taxon>
        <taxon>Lachnospirales</taxon>
        <taxon>Lachnospiraceae</taxon>
        <taxon>Faecalicatena</taxon>
    </lineage>
</organism>
<evidence type="ECO:0000313" key="3">
    <source>
        <dbReference type="EMBL" id="NSG29076.1"/>
    </source>
</evidence>
<feature type="region of interest" description="Disordered" evidence="1">
    <location>
        <begin position="1"/>
        <end position="22"/>
    </location>
</feature>
<proteinExistence type="predicted"/>
<dbReference type="RefSeq" id="WP_173865651.1">
    <property type="nucleotide sequence ID" value="NZ_JAAWUU010000004.1"/>
</dbReference>
<gene>
    <name evidence="3" type="ORF">HFM93_02045</name>
</gene>
<accession>A0ABX2GW71</accession>
<dbReference type="EMBL" id="JAAWUZ010000004">
    <property type="protein sequence ID" value="NSG29076.1"/>
    <property type="molecule type" value="Genomic_DNA"/>
</dbReference>
<comment type="caution">
    <text evidence="3">The sequence shown here is derived from an EMBL/GenBank/DDBJ whole genome shotgun (WGS) entry which is preliminary data.</text>
</comment>
<keyword evidence="2" id="KW-1133">Transmembrane helix</keyword>
<evidence type="ECO:0000256" key="2">
    <source>
        <dbReference type="SAM" id="Phobius"/>
    </source>
</evidence>
<sequence length="52" mass="5806">MSSEAASLGEGRLTGERTEQETQRVRGLFSDDYGVLFISSIIFLSISYIDIF</sequence>
<keyword evidence="2" id="KW-0812">Transmembrane</keyword>
<protein>
    <submittedName>
        <fullName evidence="3">Uncharacterized protein</fullName>
    </submittedName>
</protein>
<name>A0ABX2GW71_9FIRM</name>
<keyword evidence="2" id="KW-0472">Membrane</keyword>
<evidence type="ECO:0000313" key="4">
    <source>
        <dbReference type="Proteomes" id="UP000821846"/>
    </source>
</evidence>
<evidence type="ECO:0000256" key="1">
    <source>
        <dbReference type="SAM" id="MobiDB-lite"/>
    </source>
</evidence>
<reference evidence="3 4" key="1">
    <citation type="journal article" date="2020" name="Cell Host Microbe">
        <title>Functional and Genomic Variation between Human-Derived Isolates of Lachnospiraceae Reveals Inter- and Intra-Species Diversity.</title>
        <authorList>
            <person name="Sorbara M.T."/>
            <person name="Littmann E.R."/>
            <person name="Fontana E."/>
            <person name="Moody T.U."/>
            <person name="Kohout C.E."/>
            <person name="Gjonbalaj M."/>
            <person name="Eaton V."/>
            <person name="Seok R."/>
            <person name="Leiner I.M."/>
            <person name="Pamer E.G."/>
        </authorList>
    </citation>
    <scope>NUCLEOTIDE SEQUENCE [LARGE SCALE GENOMIC DNA]</scope>
    <source>
        <strain evidence="3 4">MSK.14.16</strain>
    </source>
</reference>
<keyword evidence="4" id="KW-1185">Reference proteome</keyword>
<feature type="compositionally biased region" description="Basic and acidic residues" evidence="1">
    <location>
        <begin position="13"/>
        <end position="22"/>
    </location>
</feature>
<feature type="transmembrane region" description="Helical" evidence="2">
    <location>
        <begin position="33"/>
        <end position="51"/>
    </location>
</feature>